<reference evidence="1 2" key="1">
    <citation type="submission" date="2018-03" db="EMBL/GenBank/DDBJ databases">
        <title>Genome sequencing of Melaminivora sp.</title>
        <authorList>
            <person name="Kim S.-J."/>
            <person name="Heo J."/>
            <person name="Ahn J.-H."/>
            <person name="Kwon S.-W."/>
        </authorList>
    </citation>
    <scope>NUCLEOTIDE SEQUENCE [LARGE SCALE GENOMIC DNA]</scope>
    <source>
        <strain evidence="1 2">SC2-9</strain>
    </source>
</reference>
<organism evidence="1 2">
    <name type="scientific">Melaminivora suipulveris</name>
    <dbReference type="NCBI Taxonomy" id="2109913"/>
    <lineage>
        <taxon>Bacteria</taxon>
        <taxon>Pseudomonadati</taxon>
        <taxon>Pseudomonadota</taxon>
        <taxon>Betaproteobacteria</taxon>
        <taxon>Burkholderiales</taxon>
        <taxon>Comamonadaceae</taxon>
        <taxon>Melaminivora</taxon>
    </lineage>
</organism>
<protein>
    <recommendedName>
        <fullName evidence="3">Flagellar protein FlgN</fullName>
    </recommendedName>
</protein>
<accession>A0A2R3QD75</accession>
<gene>
    <name evidence="1" type="ORF">C6568_11015</name>
</gene>
<sequence>MPAPDPLSVIEEQLQELHTSLAASDPISFEHAARTLRDAAAALAQHSRSAALTPAARARLRATAERLPQLRDQLARVLALTQQQAATLLPPTDAVTYDGKASTAARIYRAPG</sequence>
<keyword evidence="2" id="KW-1185">Reference proteome</keyword>
<dbReference type="EMBL" id="CP027667">
    <property type="protein sequence ID" value="AVO49726.1"/>
    <property type="molecule type" value="Genomic_DNA"/>
</dbReference>
<evidence type="ECO:0008006" key="3">
    <source>
        <dbReference type="Google" id="ProtNLM"/>
    </source>
</evidence>
<dbReference type="Proteomes" id="UP000237925">
    <property type="component" value="Chromosome"/>
</dbReference>
<dbReference type="KEGG" id="mela:C6568_11015"/>
<dbReference type="AlphaFoldDB" id="A0A2R3QD75"/>
<evidence type="ECO:0000313" key="2">
    <source>
        <dbReference type="Proteomes" id="UP000237925"/>
    </source>
</evidence>
<evidence type="ECO:0000313" key="1">
    <source>
        <dbReference type="EMBL" id="AVO49726.1"/>
    </source>
</evidence>
<dbReference type="RefSeq" id="WP_106684155.1">
    <property type="nucleotide sequence ID" value="NZ_CP027667.1"/>
</dbReference>
<name>A0A2R3QD75_9BURK</name>
<proteinExistence type="predicted"/>